<dbReference type="EMBL" id="CP148074">
    <property type="protein sequence ID" value="WXL26420.1"/>
    <property type="molecule type" value="Genomic_DNA"/>
</dbReference>
<keyword evidence="2" id="KW-1185">Reference proteome</keyword>
<proteinExistence type="predicted"/>
<evidence type="ECO:0000313" key="2">
    <source>
        <dbReference type="Proteomes" id="UP001476583"/>
    </source>
</evidence>
<evidence type="ECO:0000313" key="1">
    <source>
        <dbReference type="EMBL" id="WXL26420.1"/>
    </source>
</evidence>
<dbReference type="Proteomes" id="UP001476583">
    <property type="component" value="Chromosome"/>
</dbReference>
<sequence>MLCWFNEHTAPPEQLGPYQALHRLKSLSATLRVQLRDSQQRILWEGQIETPLSPENDRAAFLDQAVQNLMNELPRSGS</sequence>
<gene>
    <name evidence="1" type="ORF">WG219_02725</name>
</gene>
<name>A0ABZ2RLE2_ECTME</name>
<reference evidence="1 2" key="1">
    <citation type="submission" date="2024-03" db="EMBL/GenBank/DDBJ databases">
        <title>Complete genome of BD2.</title>
        <authorList>
            <person name="Cao G."/>
        </authorList>
    </citation>
    <scope>NUCLEOTIDE SEQUENCE [LARGE SCALE GENOMIC DNA]</scope>
    <source>
        <strain evidence="1 2">BD2</strain>
    </source>
</reference>
<protein>
    <submittedName>
        <fullName evidence="1">Uncharacterized protein</fullName>
    </submittedName>
</protein>
<organism evidence="1 2">
    <name type="scientific">Ectopseudomonas mendocina</name>
    <name type="common">Pseudomonas mendocina</name>
    <dbReference type="NCBI Taxonomy" id="300"/>
    <lineage>
        <taxon>Bacteria</taxon>
        <taxon>Pseudomonadati</taxon>
        <taxon>Pseudomonadota</taxon>
        <taxon>Gammaproteobacteria</taxon>
        <taxon>Pseudomonadales</taxon>
        <taxon>Pseudomonadaceae</taxon>
        <taxon>Ectopseudomonas</taxon>
    </lineage>
</organism>
<accession>A0ABZ2RLE2</accession>